<dbReference type="EMBL" id="MU865406">
    <property type="protein sequence ID" value="KAK4224038.1"/>
    <property type="molecule type" value="Genomic_DNA"/>
</dbReference>
<organism evidence="2 3">
    <name type="scientific">Podospora fimiseda</name>
    <dbReference type="NCBI Taxonomy" id="252190"/>
    <lineage>
        <taxon>Eukaryota</taxon>
        <taxon>Fungi</taxon>
        <taxon>Dikarya</taxon>
        <taxon>Ascomycota</taxon>
        <taxon>Pezizomycotina</taxon>
        <taxon>Sordariomycetes</taxon>
        <taxon>Sordariomycetidae</taxon>
        <taxon>Sordariales</taxon>
        <taxon>Podosporaceae</taxon>
        <taxon>Podospora</taxon>
    </lineage>
</organism>
<reference evidence="2" key="2">
    <citation type="submission" date="2023-05" db="EMBL/GenBank/DDBJ databases">
        <authorList>
            <consortium name="Lawrence Berkeley National Laboratory"/>
            <person name="Steindorff A."/>
            <person name="Hensen N."/>
            <person name="Bonometti L."/>
            <person name="Westerberg I."/>
            <person name="Brannstrom I.O."/>
            <person name="Guillou S."/>
            <person name="Cros-Aarteil S."/>
            <person name="Calhoun S."/>
            <person name="Haridas S."/>
            <person name="Kuo A."/>
            <person name="Mondo S."/>
            <person name="Pangilinan J."/>
            <person name="Riley R."/>
            <person name="Labutti K."/>
            <person name="Andreopoulos B."/>
            <person name="Lipzen A."/>
            <person name="Chen C."/>
            <person name="Yanf M."/>
            <person name="Daum C."/>
            <person name="Ng V."/>
            <person name="Clum A."/>
            <person name="Ohm R."/>
            <person name="Martin F."/>
            <person name="Silar P."/>
            <person name="Natvig D."/>
            <person name="Lalanne C."/>
            <person name="Gautier V."/>
            <person name="Ament-Velasquez S.L."/>
            <person name="Kruys A."/>
            <person name="Hutchinson M.I."/>
            <person name="Powell A.J."/>
            <person name="Barry K."/>
            <person name="Miller A.N."/>
            <person name="Grigoriev I.V."/>
            <person name="Debuchy R."/>
            <person name="Gladieux P."/>
            <person name="Thoren M.H."/>
            <person name="Johannesson H."/>
        </authorList>
    </citation>
    <scope>NUCLEOTIDE SEQUENCE</scope>
    <source>
        <strain evidence="2">CBS 990.96</strain>
    </source>
</reference>
<feature type="region of interest" description="Disordered" evidence="1">
    <location>
        <begin position="1"/>
        <end position="140"/>
    </location>
</feature>
<evidence type="ECO:0000313" key="3">
    <source>
        <dbReference type="Proteomes" id="UP001301958"/>
    </source>
</evidence>
<feature type="compositionally biased region" description="Low complexity" evidence="1">
    <location>
        <begin position="78"/>
        <end position="91"/>
    </location>
</feature>
<feature type="compositionally biased region" description="Gly residues" evidence="1">
    <location>
        <begin position="242"/>
        <end position="261"/>
    </location>
</feature>
<dbReference type="Proteomes" id="UP001301958">
    <property type="component" value="Unassembled WGS sequence"/>
</dbReference>
<feature type="compositionally biased region" description="Low complexity" evidence="1">
    <location>
        <begin position="32"/>
        <end position="46"/>
    </location>
</feature>
<feature type="compositionally biased region" description="Polar residues" evidence="1">
    <location>
        <begin position="110"/>
        <end position="121"/>
    </location>
</feature>
<gene>
    <name evidence="2" type="ORF">QBC38DRAFT_34153</name>
</gene>
<sequence length="365" mass="38832">MDQDQFGGRTDDDLFSDDIEPVPYEEQMLVVPELLAATADPAAAPEQPAPEPPTQVSTAPTPSQLPPKSLAQSRHYRPVNTNVPSPTTTTTAPESSINGPPPTAPKGPSAGNTYSTNTASAVSKARLGSGANPRTKLTDAELTARMEEMRLVNAAMTRRFEQAQRDEAEHAVAYAKGMEDARKRRAEEAAKRRVADEERKKLEDERAKNRDRKLKAMGMKEGGWDEGKEERLRDEERAFKGAHGGVRGVKGYGGKGTGGLSGSRFAPTGDDDSYNPGLRGRSGQSWRGARRGGRGGSRQLADTGDEPVESPPTAQLSSEEFPALPAPPCPAATVTASSTAAPKIASTWASAAAPVGDWAEESENN</sequence>
<evidence type="ECO:0000256" key="1">
    <source>
        <dbReference type="SAM" id="MobiDB-lite"/>
    </source>
</evidence>
<evidence type="ECO:0000313" key="2">
    <source>
        <dbReference type="EMBL" id="KAK4224038.1"/>
    </source>
</evidence>
<feature type="compositionally biased region" description="Low complexity" evidence="1">
    <location>
        <begin position="331"/>
        <end position="340"/>
    </location>
</feature>
<protein>
    <submittedName>
        <fullName evidence="2">Uncharacterized protein</fullName>
    </submittedName>
</protein>
<reference evidence="2" key="1">
    <citation type="journal article" date="2023" name="Mol. Phylogenet. Evol.">
        <title>Genome-scale phylogeny and comparative genomics of the fungal order Sordariales.</title>
        <authorList>
            <person name="Hensen N."/>
            <person name="Bonometti L."/>
            <person name="Westerberg I."/>
            <person name="Brannstrom I.O."/>
            <person name="Guillou S."/>
            <person name="Cros-Aarteil S."/>
            <person name="Calhoun S."/>
            <person name="Haridas S."/>
            <person name="Kuo A."/>
            <person name="Mondo S."/>
            <person name="Pangilinan J."/>
            <person name="Riley R."/>
            <person name="LaButti K."/>
            <person name="Andreopoulos B."/>
            <person name="Lipzen A."/>
            <person name="Chen C."/>
            <person name="Yan M."/>
            <person name="Daum C."/>
            <person name="Ng V."/>
            <person name="Clum A."/>
            <person name="Steindorff A."/>
            <person name="Ohm R.A."/>
            <person name="Martin F."/>
            <person name="Silar P."/>
            <person name="Natvig D.O."/>
            <person name="Lalanne C."/>
            <person name="Gautier V."/>
            <person name="Ament-Velasquez S.L."/>
            <person name="Kruys A."/>
            <person name="Hutchinson M.I."/>
            <person name="Powell A.J."/>
            <person name="Barry K."/>
            <person name="Miller A.N."/>
            <person name="Grigoriev I.V."/>
            <person name="Debuchy R."/>
            <person name="Gladieux P."/>
            <person name="Hiltunen Thoren M."/>
            <person name="Johannesson H."/>
        </authorList>
    </citation>
    <scope>NUCLEOTIDE SEQUENCE</scope>
    <source>
        <strain evidence="2">CBS 990.96</strain>
    </source>
</reference>
<dbReference type="AlphaFoldDB" id="A0AAN7BIQ8"/>
<feature type="region of interest" description="Disordered" evidence="1">
    <location>
        <begin position="177"/>
        <end position="340"/>
    </location>
</feature>
<name>A0AAN7BIQ8_9PEZI</name>
<accession>A0AAN7BIQ8</accession>
<feature type="compositionally biased region" description="Basic and acidic residues" evidence="1">
    <location>
        <begin position="177"/>
        <end position="208"/>
    </location>
</feature>
<keyword evidence="3" id="KW-1185">Reference proteome</keyword>
<comment type="caution">
    <text evidence="2">The sequence shown here is derived from an EMBL/GenBank/DDBJ whole genome shotgun (WGS) entry which is preliminary data.</text>
</comment>
<feature type="compositionally biased region" description="Basic and acidic residues" evidence="1">
    <location>
        <begin position="222"/>
        <end position="239"/>
    </location>
</feature>
<proteinExistence type="predicted"/>